<sequence>MAKSKISTTSTTTLQMPKKTNPTTHNNDDVPLSKTPLPGISNTLRTITNPHAFQPKRVTKFQKARLIERAKRESELRKTLFKKSIELEKSDIKRRLDNRLNKVVRKFWDVKNHDILNLERELKGLDYITSLASVLRQLEGVRGDVAAATAGLGTDGGSSSDKENRRERVKGKL</sequence>
<protein>
    <submittedName>
        <fullName evidence="1">Unnamed protein product</fullName>
    </submittedName>
</protein>
<accession>A0ACB5TV57</accession>
<evidence type="ECO:0000313" key="1">
    <source>
        <dbReference type="EMBL" id="GME95852.1"/>
    </source>
</evidence>
<dbReference type="Proteomes" id="UP001165064">
    <property type="component" value="Unassembled WGS sequence"/>
</dbReference>
<evidence type="ECO:0000313" key="2">
    <source>
        <dbReference type="Proteomes" id="UP001165064"/>
    </source>
</evidence>
<organism evidence="1 2">
    <name type="scientific">Ambrosiozyma monospora</name>
    <name type="common">Yeast</name>
    <name type="synonym">Endomycopsis monosporus</name>
    <dbReference type="NCBI Taxonomy" id="43982"/>
    <lineage>
        <taxon>Eukaryota</taxon>
        <taxon>Fungi</taxon>
        <taxon>Dikarya</taxon>
        <taxon>Ascomycota</taxon>
        <taxon>Saccharomycotina</taxon>
        <taxon>Pichiomycetes</taxon>
        <taxon>Pichiales</taxon>
        <taxon>Pichiaceae</taxon>
        <taxon>Ambrosiozyma</taxon>
    </lineage>
</organism>
<comment type="caution">
    <text evidence="1">The sequence shown here is derived from an EMBL/GenBank/DDBJ whole genome shotgun (WGS) entry which is preliminary data.</text>
</comment>
<gene>
    <name evidence="1" type="ORF">Amon02_000983400</name>
</gene>
<proteinExistence type="predicted"/>
<reference evidence="1" key="1">
    <citation type="submission" date="2023-04" db="EMBL/GenBank/DDBJ databases">
        <title>Ambrosiozyma monospora NBRC 10751.</title>
        <authorList>
            <person name="Ichikawa N."/>
            <person name="Sato H."/>
            <person name="Tonouchi N."/>
        </authorList>
    </citation>
    <scope>NUCLEOTIDE SEQUENCE</scope>
    <source>
        <strain evidence="1">NBRC 10751</strain>
    </source>
</reference>
<dbReference type="EMBL" id="BSXS01009560">
    <property type="protein sequence ID" value="GME95852.1"/>
    <property type="molecule type" value="Genomic_DNA"/>
</dbReference>
<keyword evidence="2" id="KW-1185">Reference proteome</keyword>
<name>A0ACB5TV57_AMBMO</name>